<gene>
    <name evidence="1" type="ORF">EM808_19510</name>
</gene>
<dbReference type="GeneID" id="87619139"/>
<name>A0A3S2X103_9BACI</name>
<dbReference type="EMBL" id="RZTZ01000009">
    <property type="protein sequence ID" value="RVT59484.1"/>
    <property type="molecule type" value="Genomic_DNA"/>
</dbReference>
<evidence type="ECO:0000313" key="2">
    <source>
        <dbReference type="Proteomes" id="UP000288024"/>
    </source>
</evidence>
<accession>A0A3S2X103</accession>
<protein>
    <submittedName>
        <fullName evidence="1">Uncharacterized protein</fullName>
    </submittedName>
</protein>
<sequence>MNLHKPKLKILSIEHEFQHDHEDSANRCHNLRIKVSVINNKFLEYILLKPKFNGGDFSVKLKEREKNIKLRMYPYNSQFEKMIYTTRTFNELLEGTVITFKSAYHAKLFLEQTEAILTKYLTRSYVQFQKNKMSNPTIGEQDKHGVIDDIVEQTLLHRIR</sequence>
<dbReference type="Proteomes" id="UP000288024">
    <property type="component" value="Unassembled WGS sequence"/>
</dbReference>
<dbReference type="RefSeq" id="WP_127739880.1">
    <property type="nucleotide sequence ID" value="NZ_CAJCKN010000005.1"/>
</dbReference>
<dbReference type="AlphaFoldDB" id="A0A3S2X103"/>
<reference evidence="1 2" key="1">
    <citation type="submission" date="2019-01" db="EMBL/GenBank/DDBJ databases">
        <title>Bacillus sp. M5HDSG1-1, whole genome shotgun sequence.</title>
        <authorList>
            <person name="Tuo L."/>
        </authorList>
    </citation>
    <scope>NUCLEOTIDE SEQUENCE [LARGE SCALE GENOMIC DNA]</scope>
    <source>
        <strain evidence="1 2">M5HDSG1-1</strain>
    </source>
</reference>
<comment type="caution">
    <text evidence="1">The sequence shown here is derived from an EMBL/GenBank/DDBJ whole genome shotgun (WGS) entry which is preliminary data.</text>
</comment>
<proteinExistence type="predicted"/>
<organism evidence="1 2">
    <name type="scientific">Niallia taxi</name>
    <dbReference type="NCBI Taxonomy" id="2499688"/>
    <lineage>
        <taxon>Bacteria</taxon>
        <taxon>Bacillati</taxon>
        <taxon>Bacillota</taxon>
        <taxon>Bacilli</taxon>
        <taxon>Bacillales</taxon>
        <taxon>Bacillaceae</taxon>
        <taxon>Niallia</taxon>
    </lineage>
</organism>
<evidence type="ECO:0000313" key="1">
    <source>
        <dbReference type="EMBL" id="RVT59484.1"/>
    </source>
</evidence>
<keyword evidence="2" id="KW-1185">Reference proteome</keyword>